<evidence type="ECO:0008006" key="4">
    <source>
        <dbReference type="Google" id="ProtNLM"/>
    </source>
</evidence>
<dbReference type="RefSeq" id="WP_269559638.1">
    <property type="nucleotide sequence ID" value="NZ_CP114767.1"/>
</dbReference>
<reference evidence="2 3" key="1">
    <citation type="submission" date="2022-12" db="EMBL/GenBank/DDBJ databases">
        <title>Hymenobacter canadensis sp. nov. isolated from lake water of the Cambridge Bay, Canada.</title>
        <authorList>
            <person name="Kim W.H."/>
            <person name="Lee Y.M."/>
        </authorList>
    </citation>
    <scope>NUCLEOTIDE SEQUENCE [LARGE SCALE GENOMIC DNA]</scope>
    <source>
        <strain evidence="2 3">PAMC 29467</strain>
    </source>
</reference>
<proteinExistence type="predicted"/>
<dbReference type="Proteomes" id="UP001211005">
    <property type="component" value="Chromosome"/>
</dbReference>
<evidence type="ECO:0000313" key="2">
    <source>
        <dbReference type="EMBL" id="WBA41571.1"/>
    </source>
</evidence>
<dbReference type="EMBL" id="CP114767">
    <property type="protein sequence ID" value="WBA41571.1"/>
    <property type="molecule type" value="Genomic_DNA"/>
</dbReference>
<keyword evidence="3" id="KW-1185">Reference proteome</keyword>
<sequence length="89" mass="9037">MKKVLFLALAAASFTFSSCDSQKENNMEQTADNVEAAGEDKADAMEAAGNEAGADSVENATEAKADAMEDAADALPSQATPAPATVPAQ</sequence>
<feature type="region of interest" description="Disordered" evidence="1">
    <location>
        <begin position="20"/>
        <end position="89"/>
    </location>
</feature>
<dbReference type="PROSITE" id="PS51257">
    <property type="entry name" value="PROKAR_LIPOPROTEIN"/>
    <property type="match status" value="1"/>
</dbReference>
<gene>
    <name evidence="2" type="ORF">O3303_17360</name>
</gene>
<evidence type="ECO:0000313" key="3">
    <source>
        <dbReference type="Proteomes" id="UP001211005"/>
    </source>
</evidence>
<accession>A0ABY7LM90</accession>
<evidence type="ECO:0000256" key="1">
    <source>
        <dbReference type="SAM" id="MobiDB-lite"/>
    </source>
</evidence>
<organism evidence="2 3">
    <name type="scientific">Hymenobacter canadensis</name>
    <dbReference type="NCBI Taxonomy" id="2999067"/>
    <lineage>
        <taxon>Bacteria</taxon>
        <taxon>Pseudomonadati</taxon>
        <taxon>Bacteroidota</taxon>
        <taxon>Cytophagia</taxon>
        <taxon>Cytophagales</taxon>
        <taxon>Hymenobacteraceae</taxon>
        <taxon>Hymenobacter</taxon>
    </lineage>
</organism>
<protein>
    <recommendedName>
        <fullName evidence="4">YtxH domain-containing protein</fullName>
    </recommendedName>
</protein>
<feature type="compositionally biased region" description="Low complexity" evidence="1">
    <location>
        <begin position="73"/>
        <end position="89"/>
    </location>
</feature>
<name>A0ABY7LM90_9BACT</name>